<evidence type="ECO:0000313" key="1">
    <source>
        <dbReference type="EMBL" id="GIY02221.1"/>
    </source>
</evidence>
<protein>
    <submittedName>
        <fullName evidence="1">Uncharacterized protein</fullName>
    </submittedName>
</protein>
<dbReference type="EMBL" id="BPLQ01003663">
    <property type="protein sequence ID" value="GIY02221.1"/>
    <property type="molecule type" value="Genomic_DNA"/>
</dbReference>
<dbReference type="Proteomes" id="UP001054837">
    <property type="component" value="Unassembled WGS sequence"/>
</dbReference>
<name>A0AAV4PZD1_9ARAC</name>
<gene>
    <name evidence="1" type="ORF">CDAR_584671</name>
</gene>
<accession>A0AAV4PZD1</accession>
<comment type="caution">
    <text evidence="1">The sequence shown here is derived from an EMBL/GenBank/DDBJ whole genome shotgun (WGS) entry which is preliminary data.</text>
</comment>
<reference evidence="1 2" key="1">
    <citation type="submission" date="2021-06" db="EMBL/GenBank/DDBJ databases">
        <title>Caerostris darwini draft genome.</title>
        <authorList>
            <person name="Kono N."/>
            <person name="Arakawa K."/>
        </authorList>
    </citation>
    <scope>NUCLEOTIDE SEQUENCE [LARGE SCALE GENOMIC DNA]</scope>
</reference>
<organism evidence="1 2">
    <name type="scientific">Caerostris darwini</name>
    <dbReference type="NCBI Taxonomy" id="1538125"/>
    <lineage>
        <taxon>Eukaryota</taxon>
        <taxon>Metazoa</taxon>
        <taxon>Ecdysozoa</taxon>
        <taxon>Arthropoda</taxon>
        <taxon>Chelicerata</taxon>
        <taxon>Arachnida</taxon>
        <taxon>Araneae</taxon>
        <taxon>Araneomorphae</taxon>
        <taxon>Entelegynae</taxon>
        <taxon>Araneoidea</taxon>
        <taxon>Araneidae</taxon>
        <taxon>Caerostris</taxon>
    </lineage>
</organism>
<keyword evidence="2" id="KW-1185">Reference proteome</keyword>
<dbReference type="AlphaFoldDB" id="A0AAV4PZD1"/>
<proteinExistence type="predicted"/>
<sequence>MAIVKRQIWSVSSVCTVLGSNIQKNRAELQEAMRAPILTGEQCYVHQSRPTVVLVKINEAGMAPNLWRDQPAEYLCVYEVTVRQDGGKKKDSVKRRKLQVNGGGGLKILE</sequence>
<evidence type="ECO:0000313" key="2">
    <source>
        <dbReference type="Proteomes" id="UP001054837"/>
    </source>
</evidence>